<sequence>MAMTAALKDKGGNGRDGAGDEDGGGMVKLVAVVVIRGWIFLLRRSMKLRYGNGFQRHNLDAA</sequence>
<evidence type="ECO:0000256" key="2">
    <source>
        <dbReference type="SAM" id="Phobius"/>
    </source>
</evidence>
<reference evidence="3" key="1">
    <citation type="submission" date="2023-03" db="UniProtKB">
        <authorList>
            <consortium name="EnsemblPlants"/>
        </authorList>
    </citation>
    <scope>IDENTIFICATION</scope>
</reference>
<feature type="transmembrane region" description="Helical" evidence="2">
    <location>
        <begin position="25"/>
        <end position="42"/>
    </location>
</feature>
<proteinExistence type="predicted"/>
<accession>A0A9I9D6F5</accession>
<dbReference type="Gramene" id="MELO3C013520.2.1">
    <property type="protein sequence ID" value="MELO3C013520.2.1"/>
    <property type="gene ID" value="MELO3C013520.2"/>
</dbReference>
<keyword evidence="2" id="KW-0472">Membrane</keyword>
<dbReference type="AlphaFoldDB" id="A0A9I9D6F5"/>
<name>A0A9I9D6F5_CUCME</name>
<evidence type="ECO:0000256" key="1">
    <source>
        <dbReference type="SAM" id="MobiDB-lite"/>
    </source>
</evidence>
<organism evidence="3">
    <name type="scientific">Cucumis melo</name>
    <name type="common">Muskmelon</name>
    <dbReference type="NCBI Taxonomy" id="3656"/>
    <lineage>
        <taxon>Eukaryota</taxon>
        <taxon>Viridiplantae</taxon>
        <taxon>Streptophyta</taxon>
        <taxon>Embryophyta</taxon>
        <taxon>Tracheophyta</taxon>
        <taxon>Spermatophyta</taxon>
        <taxon>Magnoliopsida</taxon>
        <taxon>eudicotyledons</taxon>
        <taxon>Gunneridae</taxon>
        <taxon>Pentapetalae</taxon>
        <taxon>rosids</taxon>
        <taxon>fabids</taxon>
        <taxon>Cucurbitales</taxon>
        <taxon>Cucurbitaceae</taxon>
        <taxon>Benincaseae</taxon>
        <taxon>Cucumis</taxon>
    </lineage>
</organism>
<keyword evidence="2" id="KW-0812">Transmembrane</keyword>
<evidence type="ECO:0000313" key="3">
    <source>
        <dbReference type="EnsemblPlants" id="MELO3C013520.2.1"/>
    </source>
</evidence>
<keyword evidence="2" id="KW-1133">Transmembrane helix</keyword>
<protein>
    <submittedName>
        <fullName evidence="3">Uncharacterized protein</fullName>
    </submittedName>
</protein>
<dbReference type="EnsemblPlants" id="MELO3C013520.2.1">
    <property type="protein sequence ID" value="MELO3C013520.2.1"/>
    <property type="gene ID" value="MELO3C013520.2"/>
</dbReference>
<feature type="region of interest" description="Disordered" evidence="1">
    <location>
        <begin position="1"/>
        <end position="24"/>
    </location>
</feature>